<accession>A0A645JMT3</accession>
<gene>
    <name evidence="1" type="ORF">SDC9_209372</name>
</gene>
<reference evidence="1" key="1">
    <citation type="submission" date="2019-08" db="EMBL/GenBank/DDBJ databases">
        <authorList>
            <person name="Kucharzyk K."/>
            <person name="Murdoch R.W."/>
            <person name="Higgins S."/>
            <person name="Loffler F."/>
        </authorList>
    </citation>
    <scope>NUCLEOTIDE SEQUENCE</scope>
</reference>
<evidence type="ECO:0000313" key="1">
    <source>
        <dbReference type="EMBL" id="MPN61634.1"/>
    </source>
</evidence>
<protein>
    <submittedName>
        <fullName evidence="1">Uncharacterized protein</fullName>
    </submittedName>
</protein>
<sequence length="96" mass="10766">MPGIVSQFCVNLIRDDHQVVFPGKRGDAFQILAAHYGAGRVIWKIQHQDLGARSYSRLQHFPGQPKAILRPRGNRSRHTMGKEYCRSVGNVAGLVK</sequence>
<organism evidence="1">
    <name type="scientific">bioreactor metagenome</name>
    <dbReference type="NCBI Taxonomy" id="1076179"/>
    <lineage>
        <taxon>unclassified sequences</taxon>
        <taxon>metagenomes</taxon>
        <taxon>ecological metagenomes</taxon>
    </lineage>
</organism>
<name>A0A645JMT3_9ZZZZ</name>
<dbReference type="EMBL" id="VSSQ01138504">
    <property type="protein sequence ID" value="MPN61634.1"/>
    <property type="molecule type" value="Genomic_DNA"/>
</dbReference>
<proteinExistence type="predicted"/>
<comment type="caution">
    <text evidence="1">The sequence shown here is derived from an EMBL/GenBank/DDBJ whole genome shotgun (WGS) entry which is preliminary data.</text>
</comment>
<dbReference type="AlphaFoldDB" id="A0A645JMT3"/>